<dbReference type="PANTHER" id="PTHR22957">
    <property type="entry name" value="TBC1 DOMAIN FAMILY MEMBER GTPASE-ACTIVATING PROTEIN"/>
    <property type="match status" value="1"/>
</dbReference>
<accession>A0AAN8LD83</accession>
<dbReference type="Proteomes" id="UP001356427">
    <property type="component" value="Unassembled WGS sequence"/>
</dbReference>
<protein>
    <recommendedName>
        <fullName evidence="2">Rab-GAP TBC domain-containing protein</fullName>
    </recommendedName>
</protein>
<keyword evidence="1" id="KW-0343">GTPase activation</keyword>
<dbReference type="Gene3D" id="1.10.8.270">
    <property type="entry name" value="putative rabgap domain of human tbc1 domain family member 14 like domains"/>
    <property type="match status" value="1"/>
</dbReference>
<evidence type="ECO:0000313" key="4">
    <source>
        <dbReference type="Proteomes" id="UP001356427"/>
    </source>
</evidence>
<dbReference type="PANTHER" id="PTHR22957:SF360">
    <property type="entry name" value="TBC1 DOMAIN FAMILY MEMBER 17"/>
    <property type="match status" value="1"/>
</dbReference>
<dbReference type="InterPro" id="IPR000195">
    <property type="entry name" value="Rab-GAP-TBC_dom"/>
</dbReference>
<gene>
    <name evidence="3" type="ORF">J4Q44_G00221970</name>
</gene>
<name>A0AAN8LD83_9TELE</name>
<dbReference type="InterPro" id="IPR035969">
    <property type="entry name" value="Rab-GAP_TBC_sf"/>
</dbReference>
<organism evidence="3 4">
    <name type="scientific">Coregonus suidteri</name>
    <dbReference type="NCBI Taxonomy" id="861788"/>
    <lineage>
        <taxon>Eukaryota</taxon>
        <taxon>Metazoa</taxon>
        <taxon>Chordata</taxon>
        <taxon>Craniata</taxon>
        <taxon>Vertebrata</taxon>
        <taxon>Euteleostomi</taxon>
        <taxon>Actinopterygii</taxon>
        <taxon>Neopterygii</taxon>
        <taxon>Teleostei</taxon>
        <taxon>Protacanthopterygii</taxon>
        <taxon>Salmoniformes</taxon>
        <taxon>Salmonidae</taxon>
        <taxon>Coregoninae</taxon>
        <taxon>Coregonus</taxon>
    </lineage>
</organism>
<evidence type="ECO:0000313" key="3">
    <source>
        <dbReference type="EMBL" id="KAK6307049.1"/>
    </source>
</evidence>
<proteinExistence type="predicted"/>
<dbReference type="AlphaFoldDB" id="A0AAN8LD83"/>
<reference evidence="3 4" key="1">
    <citation type="submission" date="2021-04" db="EMBL/GenBank/DDBJ databases">
        <authorList>
            <person name="De Guttry C."/>
            <person name="Zahm M."/>
            <person name="Klopp C."/>
            <person name="Cabau C."/>
            <person name="Louis A."/>
            <person name="Berthelot C."/>
            <person name="Parey E."/>
            <person name="Roest Crollius H."/>
            <person name="Montfort J."/>
            <person name="Robinson-Rechavi M."/>
            <person name="Bucao C."/>
            <person name="Bouchez O."/>
            <person name="Gislard M."/>
            <person name="Lluch J."/>
            <person name="Milhes M."/>
            <person name="Lampietro C."/>
            <person name="Lopez Roques C."/>
            <person name="Donnadieu C."/>
            <person name="Braasch I."/>
            <person name="Desvignes T."/>
            <person name="Postlethwait J."/>
            <person name="Bobe J."/>
            <person name="Wedekind C."/>
            <person name="Guiguen Y."/>
        </authorList>
    </citation>
    <scope>NUCLEOTIDE SEQUENCE [LARGE SCALE GENOMIC DNA]</scope>
    <source>
        <strain evidence="3">Cs_M1</strain>
        <tissue evidence="3">Blood</tissue>
    </source>
</reference>
<dbReference type="PROSITE" id="PS50086">
    <property type="entry name" value="TBC_RABGAP"/>
    <property type="match status" value="1"/>
</dbReference>
<dbReference type="EMBL" id="JAGTTL010000020">
    <property type="protein sequence ID" value="KAK6307049.1"/>
    <property type="molecule type" value="Genomic_DNA"/>
</dbReference>
<comment type="caution">
    <text evidence="3">The sequence shown here is derived from an EMBL/GenBank/DDBJ whole genome shotgun (WGS) entry which is preliminary data.</text>
</comment>
<feature type="domain" description="Rab-GAP TBC" evidence="2">
    <location>
        <begin position="1"/>
        <end position="173"/>
    </location>
</feature>
<keyword evidence="4" id="KW-1185">Reference proteome</keyword>
<evidence type="ECO:0000259" key="2">
    <source>
        <dbReference type="PROSITE" id="PS50086"/>
    </source>
</evidence>
<dbReference type="Pfam" id="PF00566">
    <property type="entry name" value="RabGAP-TBC"/>
    <property type="match status" value="1"/>
</dbReference>
<sequence>MGKSEYPSLQRVVQVSVYTQLVFEKEGVYLHTNAKRSNEDTTITWFIRIVEHQTHRPLDHIQDPYELTTCASGGGHCHKRDVSGTDRHNAFFSGNDNPGLTLLNDVLMTYCMFNFDLGYVQWMSDLLAPLLFVTQNEHQNFEESQEAMKQQLLQLSLLLKALNPELLDYLNKQ</sequence>
<dbReference type="SUPFAM" id="SSF47923">
    <property type="entry name" value="Ypt/Rab-GAP domain of gyp1p"/>
    <property type="match status" value="1"/>
</dbReference>
<dbReference type="GO" id="GO:0005096">
    <property type="term" value="F:GTPase activator activity"/>
    <property type="evidence" value="ECO:0007669"/>
    <property type="project" value="UniProtKB-KW"/>
</dbReference>
<evidence type="ECO:0000256" key="1">
    <source>
        <dbReference type="ARBA" id="ARBA00022468"/>
    </source>
</evidence>